<dbReference type="InterPro" id="IPR025280">
    <property type="entry name" value="SNIPE"/>
</dbReference>
<dbReference type="SMART" id="SM00974">
    <property type="entry name" value="T5orf172"/>
    <property type="match status" value="1"/>
</dbReference>
<name>A0A4P6U221_STRSO</name>
<feature type="compositionally biased region" description="Low complexity" evidence="2">
    <location>
        <begin position="159"/>
        <end position="183"/>
    </location>
</feature>
<reference evidence="4 5" key="1">
    <citation type="submission" date="2018-08" db="EMBL/GenBank/DDBJ databases">
        <title>The complete genome sequence of Streptomyces seoulensis, a pioneer strain for nickel superoxide dismutase discovery.</title>
        <authorList>
            <person name="Shin J."/>
            <person name="Lee J.-S."/>
            <person name="Lee E.-J."/>
            <person name="Youn H.-D."/>
        </authorList>
    </citation>
    <scope>NUCLEOTIDE SEQUENCE [LARGE SCALE GENOMIC DNA]</scope>
    <source>
        <strain evidence="4 5">KCTC 9819</strain>
    </source>
</reference>
<dbReference type="GeneID" id="300102027"/>
<feature type="compositionally biased region" description="Pro residues" evidence="2">
    <location>
        <begin position="200"/>
        <end position="212"/>
    </location>
</feature>
<keyword evidence="5" id="KW-1185">Reference proteome</keyword>
<protein>
    <submittedName>
        <fullName evidence="4">DUF4041 domain-containing protein</fullName>
    </submittedName>
</protein>
<feature type="coiled-coil region" evidence="1">
    <location>
        <begin position="303"/>
        <end position="337"/>
    </location>
</feature>
<evidence type="ECO:0000256" key="1">
    <source>
        <dbReference type="SAM" id="Coils"/>
    </source>
</evidence>
<dbReference type="Pfam" id="PF13250">
    <property type="entry name" value="SNIPE"/>
    <property type="match status" value="1"/>
</dbReference>
<dbReference type="Proteomes" id="UP000292547">
    <property type="component" value="Chromosome"/>
</dbReference>
<gene>
    <name evidence="4" type="ORF">D0Z67_24270</name>
</gene>
<sequence>MSVQSSRPDVDAAAAAIKGIWFPVKGTVHSLPEVLAPDEMVQVLAVAHHDRAMGVLVLTDRRFLFRAQNWSGQRMVTHSFPEITDIRWSGGLEQGVLTVFIGGWAAEFKNMDKRDGQHLAECMRQWRQWYAAQGGAGAPQYGQPVQTAPIPPQYGQHTQAAPVPQQYAQPAPAAPVHPQYAQPAPVPPQYAAPHHAQPASPAPVPPQSPRPPASSGGGLFGRRRREAEAEAARLGDELRAHAADTETLRAENARLQAQLSALVGADAARLAQEAERIGRTHAERLGELERIDAVLDAKVEAAAVRAEGELHGTRQRLTEMEAQAQEAERRLAAARGALVVTDDLALLQEAGIYEYRHPLADAVAYKAELDRIKEQYKALTKNGRAVVGVTEWTVNGSAAEGRRMVRDFSKLMLRAYNAEADAAVRGMKPHRLASLVDRLVKSRETIAKLGKTMQIQVTDQYHRLRVKELELTADHLAKQEAEKERRREERERQREEERLEREIARERARLDKERNRLVLALNRARTAGQADATQIAELERKLTDLDAEEEAIDRREANRRAGYVYVISNIGAFGESMVKIGLTRRLDPMDRVIELGDASVPFRFDVHALIYSDDAVGLERALHQEFEPQRVNRVNARREFFHVTPGQVRDALTRHAGQHLLEFHEQPDAPEWRASVAAGRE</sequence>
<dbReference type="InterPro" id="IPR018306">
    <property type="entry name" value="Phage_T5_Orf172_DNA-bd"/>
</dbReference>
<feature type="region of interest" description="Disordered" evidence="2">
    <location>
        <begin position="478"/>
        <end position="499"/>
    </location>
</feature>
<evidence type="ECO:0000259" key="3">
    <source>
        <dbReference type="SMART" id="SM00974"/>
    </source>
</evidence>
<accession>A0A4P6U221</accession>
<dbReference type="KEGG" id="sseo:D0Z67_24270"/>
<dbReference type="RefSeq" id="WP_107059663.1">
    <property type="nucleotide sequence ID" value="NZ_CP032229.1"/>
</dbReference>
<dbReference type="EMBL" id="CP032229">
    <property type="protein sequence ID" value="QBJ93091.1"/>
    <property type="molecule type" value="Genomic_DNA"/>
</dbReference>
<dbReference type="AlphaFoldDB" id="A0A4P6U221"/>
<dbReference type="STRING" id="73044.GCA_000725795_05726"/>
<feature type="region of interest" description="Disordered" evidence="2">
    <location>
        <begin position="137"/>
        <end position="237"/>
    </location>
</feature>
<proteinExistence type="predicted"/>
<organism evidence="4 5">
    <name type="scientific">Streptomyces seoulensis</name>
    <dbReference type="NCBI Taxonomy" id="73044"/>
    <lineage>
        <taxon>Bacteria</taxon>
        <taxon>Bacillati</taxon>
        <taxon>Actinomycetota</taxon>
        <taxon>Actinomycetes</taxon>
        <taxon>Kitasatosporales</taxon>
        <taxon>Streptomycetaceae</taxon>
        <taxon>Streptomyces</taxon>
    </lineage>
</organism>
<dbReference type="OrthoDB" id="9811665at2"/>
<evidence type="ECO:0000313" key="5">
    <source>
        <dbReference type="Proteomes" id="UP000292547"/>
    </source>
</evidence>
<keyword evidence="1" id="KW-0175">Coiled coil</keyword>
<feature type="compositionally biased region" description="Basic and acidic residues" evidence="2">
    <location>
        <begin position="225"/>
        <end position="237"/>
    </location>
</feature>
<feature type="domain" description="Bacteriophage T5 Orf172 DNA-binding" evidence="3">
    <location>
        <begin position="572"/>
        <end position="655"/>
    </location>
</feature>
<evidence type="ECO:0000256" key="2">
    <source>
        <dbReference type="SAM" id="MobiDB-lite"/>
    </source>
</evidence>
<evidence type="ECO:0000313" key="4">
    <source>
        <dbReference type="EMBL" id="QBJ93091.1"/>
    </source>
</evidence>
<dbReference type="Pfam" id="PF13455">
    <property type="entry name" value="MUG113"/>
    <property type="match status" value="1"/>
</dbReference>